<protein>
    <submittedName>
        <fullName evidence="1">Uncharacterized protein</fullName>
    </submittedName>
</protein>
<dbReference type="EMBL" id="AAXF02000038">
    <property type="protein sequence ID" value="EDO13467.1"/>
    <property type="molecule type" value="Genomic_DNA"/>
</dbReference>
<evidence type="ECO:0000313" key="2">
    <source>
        <dbReference type="Proteomes" id="UP000005475"/>
    </source>
</evidence>
<organism evidence="1 2">
    <name type="scientific">Bacteroides ovatus (strain ATCC 8483 / DSM 1896 / JCM 5824 / BCRC 10623 / CCUG 4943 / NCTC 11153)</name>
    <dbReference type="NCBI Taxonomy" id="411476"/>
    <lineage>
        <taxon>Bacteria</taxon>
        <taxon>Pseudomonadati</taxon>
        <taxon>Bacteroidota</taxon>
        <taxon>Bacteroidia</taxon>
        <taxon>Bacteroidales</taxon>
        <taxon>Bacteroidaceae</taxon>
        <taxon>Bacteroides</taxon>
    </lineage>
</organism>
<sequence>MVARYEDAFAFSDMNLLIAIVENHLTRIDVIDGIFAGAMYAAAEVIIEEAVEYIVVIEDKLHLP</sequence>
<name>A0AAN3ABD7_BACO1</name>
<dbReference type="Proteomes" id="UP000005475">
    <property type="component" value="Unassembled WGS sequence"/>
</dbReference>
<dbReference type="AlphaFoldDB" id="A0AAN3ABD7"/>
<reference evidence="1 2" key="1">
    <citation type="submission" date="2007-03" db="EMBL/GenBank/DDBJ databases">
        <authorList>
            <person name="Fulton L."/>
            <person name="Clifton S."/>
            <person name="Fulton B."/>
            <person name="Xu J."/>
            <person name="Minx P."/>
            <person name="Pepin K.H."/>
            <person name="Johnson M."/>
            <person name="Thiruvilangam P."/>
            <person name="Bhonagiri V."/>
            <person name="Nash W.E."/>
            <person name="Mardis E.R."/>
            <person name="Wilson R.K."/>
        </authorList>
    </citation>
    <scope>NUCLEOTIDE SEQUENCE [LARGE SCALE GENOMIC DNA]</scope>
    <source>
        <strain evidence="2">ATCC 8483 / DSM 1896 / JCM 5824 / BCRC 10623 / CCUG 4943 / NCTC 11153</strain>
    </source>
</reference>
<accession>A0AAN3ABD7</accession>
<comment type="caution">
    <text evidence="1">The sequence shown here is derived from an EMBL/GenBank/DDBJ whole genome shotgun (WGS) entry which is preliminary data.</text>
</comment>
<gene>
    <name evidence="1" type="ORF">BACOVA_00820</name>
</gene>
<reference evidence="2" key="2">
    <citation type="submission" date="2007-04" db="EMBL/GenBank/DDBJ databases">
        <title>Draft genome sequence of Bacteroides ovatus (ATCC 8483).</title>
        <authorList>
            <person name="Sudarsanam P."/>
            <person name="Ley R."/>
            <person name="Guruge J."/>
            <person name="Turnbaugh P.J."/>
            <person name="Mahowald M."/>
            <person name="Liep D."/>
            <person name="Gordon J."/>
        </authorList>
    </citation>
    <scope>NUCLEOTIDE SEQUENCE [LARGE SCALE GENOMIC DNA]</scope>
    <source>
        <strain evidence="2">ATCC 8483 / DSM 1896 / JCM 5824 / BCRC 10623 / CCUG 4943 / NCTC 11153</strain>
    </source>
</reference>
<proteinExistence type="predicted"/>
<evidence type="ECO:0000313" key="1">
    <source>
        <dbReference type="EMBL" id="EDO13467.1"/>
    </source>
</evidence>